<sequence length="184" mass="20114">MVAPGKPCWVTAAGVFRELHAALWFLPHRGHVWESVGRDSTSCDARGSKTAINREKMETKLAAVRDSRQCYTFMETDGWQSDGELGQGSSVGLGSQCIRHAAHKQQGMEIIDKTGLLQGDVSRYTLRSHNSQWAVGKDDAELDQGKVKASARQVKSRDTIPSAKAPHFRKSSAKIVAAAPPNEK</sequence>
<reference evidence="2" key="1">
    <citation type="journal article" date="2022" name="bioRxiv">
        <title>Sequencing and chromosome-scale assembly of the giantPleurodeles waltlgenome.</title>
        <authorList>
            <person name="Brown T."/>
            <person name="Elewa A."/>
            <person name="Iarovenko S."/>
            <person name="Subramanian E."/>
            <person name="Araus A.J."/>
            <person name="Petzold A."/>
            <person name="Susuki M."/>
            <person name="Suzuki K.-i.T."/>
            <person name="Hayashi T."/>
            <person name="Toyoda A."/>
            <person name="Oliveira C."/>
            <person name="Osipova E."/>
            <person name="Leigh N.D."/>
            <person name="Simon A."/>
            <person name="Yun M.H."/>
        </authorList>
    </citation>
    <scope>NUCLEOTIDE SEQUENCE</scope>
    <source>
        <strain evidence="2">20211129_DDA</strain>
        <tissue evidence="2">Liver</tissue>
    </source>
</reference>
<evidence type="ECO:0000313" key="3">
    <source>
        <dbReference type="Proteomes" id="UP001066276"/>
    </source>
</evidence>
<proteinExistence type="predicted"/>
<gene>
    <name evidence="2" type="ORF">NDU88_008078</name>
</gene>
<comment type="caution">
    <text evidence="2">The sequence shown here is derived from an EMBL/GenBank/DDBJ whole genome shotgun (WGS) entry which is preliminary data.</text>
</comment>
<keyword evidence="3" id="KW-1185">Reference proteome</keyword>
<feature type="compositionally biased region" description="Basic and acidic residues" evidence="1">
    <location>
        <begin position="136"/>
        <end position="146"/>
    </location>
</feature>
<dbReference type="Proteomes" id="UP001066276">
    <property type="component" value="Chromosome 8"/>
</dbReference>
<name>A0AAV7NWP9_PLEWA</name>
<organism evidence="2 3">
    <name type="scientific">Pleurodeles waltl</name>
    <name type="common">Iberian ribbed newt</name>
    <dbReference type="NCBI Taxonomy" id="8319"/>
    <lineage>
        <taxon>Eukaryota</taxon>
        <taxon>Metazoa</taxon>
        <taxon>Chordata</taxon>
        <taxon>Craniata</taxon>
        <taxon>Vertebrata</taxon>
        <taxon>Euteleostomi</taxon>
        <taxon>Amphibia</taxon>
        <taxon>Batrachia</taxon>
        <taxon>Caudata</taxon>
        <taxon>Salamandroidea</taxon>
        <taxon>Salamandridae</taxon>
        <taxon>Pleurodelinae</taxon>
        <taxon>Pleurodeles</taxon>
    </lineage>
</organism>
<feature type="region of interest" description="Disordered" evidence="1">
    <location>
        <begin position="136"/>
        <end position="184"/>
    </location>
</feature>
<protein>
    <submittedName>
        <fullName evidence="2">Uncharacterized protein</fullName>
    </submittedName>
</protein>
<dbReference type="EMBL" id="JANPWB010000012">
    <property type="protein sequence ID" value="KAJ1119894.1"/>
    <property type="molecule type" value="Genomic_DNA"/>
</dbReference>
<evidence type="ECO:0000313" key="2">
    <source>
        <dbReference type="EMBL" id="KAJ1119894.1"/>
    </source>
</evidence>
<evidence type="ECO:0000256" key="1">
    <source>
        <dbReference type="SAM" id="MobiDB-lite"/>
    </source>
</evidence>
<dbReference type="AlphaFoldDB" id="A0AAV7NWP9"/>
<accession>A0AAV7NWP9</accession>